<evidence type="ECO:0000256" key="11">
    <source>
        <dbReference type="ARBA" id="ARBA00022692"/>
    </source>
</evidence>
<evidence type="ECO:0000256" key="18">
    <source>
        <dbReference type="RuleBase" id="RU003938"/>
    </source>
</evidence>
<comment type="pathway">
    <text evidence="3 18">Phospholipid metabolism; CDP-diacylglycerol biosynthesis; CDP-diacylglycerol from sn-glycerol 3-phosphate: step 3/3.</text>
</comment>
<evidence type="ECO:0000313" key="20">
    <source>
        <dbReference type="EMBL" id="ERS93202.1"/>
    </source>
</evidence>
<keyword evidence="17" id="KW-1208">Phospholipid metabolism</keyword>
<dbReference type="Proteomes" id="UP000017131">
    <property type="component" value="Unassembled WGS sequence"/>
</dbReference>
<evidence type="ECO:0000256" key="19">
    <source>
        <dbReference type="SAM" id="Phobius"/>
    </source>
</evidence>
<dbReference type="PROSITE" id="PS01315">
    <property type="entry name" value="CDS"/>
    <property type="match status" value="1"/>
</dbReference>
<proteinExistence type="inferred from homology"/>
<keyword evidence="8" id="KW-1003">Cell membrane</keyword>
<evidence type="ECO:0000256" key="13">
    <source>
        <dbReference type="ARBA" id="ARBA00022989"/>
    </source>
</evidence>
<sequence length="260" mass="28848">MRVRTVTAIIALIIFLPILIIGGQVLMYFSFLLAFIALKELLNMNKIRFISIPGIISALGLVIIMLPQDLGSLVPAIQLKGLVIMSFVVLSYTVMSKNRFSFIDAAFCLMSVAYVGIGFMYLYETREAGLAFILYAFLVVWTTDTGAYLFGRSIGKHKLWPVISPNKTIEGFIGGVLCSLLVPIIMQMFIEFPVNIFVMMVVTVVLSMFGQLGDLVESGFKRHFGVKDSGKILPGHGGILDRFDSFMFVLPLLNILLLQN</sequence>
<comment type="similarity">
    <text evidence="5 18">Belongs to the CDS family.</text>
</comment>
<dbReference type="GO" id="GO:0016779">
    <property type="term" value="F:nucleotidyltransferase activity"/>
    <property type="evidence" value="ECO:0007669"/>
    <property type="project" value="UniProtKB-KW"/>
</dbReference>
<comment type="catalytic activity">
    <reaction evidence="1 18">
        <text>a 1,2-diacyl-sn-glycero-3-phosphate + CTP + H(+) = a CDP-1,2-diacyl-sn-glycerol + diphosphate</text>
        <dbReference type="Rhea" id="RHEA:16229"/>
        <dbReference type="ChEBI" id="CHEBI:15378"/>
        <dbReference type="ChEBI" id="CHEBI:33019"/>
        <dbReference type="ChEBI" id="CHEBI:37563"/>
        <dbReference type="ChEBI" id="CHEBI:58332"/>
        <dbReference type="ChEBI" id="CHEBI:58608"/>
        <dbReference type="EC" id="2.7.7.41"/>
    </reaction>
</comment>
<gene>
    <name evidence="20" type="ORF">SSIM_07925</name>
</gene>
<dbReference type="InterPro" id="IPR000374">
    <property type="entry name" value="PC_trans"/>
</dbReference>
<evidence type="ECO:0000313" key="21">
    <source>
        <dbReference type="Proteomes" id="UP000017131"/>
    </source>
</evidence>
<dbReference type="EMBL" id="AXDY01000006">
    <property type="protein sequence ID" value="ERS93202.1"/>
    <property type="molecule type" value="Genomic_DNA"/>
</dbReference>
<comment type="caution">
    <text evidence="20">The sequence shown here is derived from an EMBL/GenBank/DDBJ whole genome shotgun (WGS) entry which is preliminary data.</text>
</comment>
<keyword evidence="21" id="KW-1185">Reference proteome</keyword>
<keyword evidence="16" id="KW-0594">Phospholipid biosynthesis</keyword>
<dbReference type="PANTHER" id="PTHR46382:SF1">
    <property type="entry name" value="PHOSPHATIDATE CYTIDYLYLTRANSFERASE"/>
    <property type="match status" value="1"/>
</dbReference>
<name>A0ABP2YT38_STASI</name>
<evidence type="ECO:0000256" key="6">
    <source>
        <dbReference type="ARBA" id="ARBA00012487"/>
    </source>
</evidence>
<keyword evidence="9" id="KW-0444">Lipid biosynthesis</keyword>
<keyword evidence="11 18" id="KW-0812">Transmembrane</keyword>
<keyword evidence="14" id="KW-0443">Lipid metabolism</keyword>
<feature type="transmembrane region" description="Helical" evidence="19">
    <location>
        <begin position="171"/>
        <end position="190"/>
    </location>
</feature>
<comment type="pathway">
    <text evidence="4">Lipid metabolism.</text>
</comment>
<reference evidence="20 21" key="1">
    <citation type="journal article" date="2013" name="Genome Announc.">
        <title>Draft Genome Sequence of Staphylococcus simulans UMC-CNS-990, Isolated from a Case of Chronic Bovine Mastitis.</title>
        <authorList>
            <person name="Calcutt M.J."/>
            <person name="Foecking M.F."/>
            <person name="Hsieh H.Y."/>
            <person name="Perry J."/>
            <person name="Stewart G.C."/>
            <person name="Middleton J.R."/>
        </authorList>
    </citation>
    <scope>NUCLEOTIDE SEQUENCE [LARGE SCALE GENOMIC DNA]</scope>
    <source>
        <strain evidence="20 21">UMC-CNS-990</strain>
    </source>
</reference>
<keyword evidence="15 19" id="KW-0472">Membrane</keyword>
<evidence type="ECO:0000256" key="14">
    <source>
        <dbReference type="ARBA" id="ARBA00023098"/>
    </source>
</evidence>
<evidence type="ECO:0000256" key="1">
    <source>
        <dbReference type="ARBA" id="ARBA00001698"/>
    </source>
</evidence>
<organism evidence="20 21">
    <name type="scientific">Staphylococcus simulans UMC-CNS-990</name>
    <dbReference type="NCBI Taxonomy" id="1405498"/>
    <lineage>
        <taxon>Bacteria</taxon>
        <taxon>Bacillati</taxon>
        <taxon>Bacillota</taxon>
        <taxon>Bacilli</taxon>
        <taxon>Bacillales</taxon>
        <taxon>Staphylococcaceae</taxon>
        <taxon>Staphylococcus</taxon>
    </lineage>
</organism>
<feature type="transmembrane region" description="Helical" evidence="19">
    <location>
        <begin position="196"/>
        <end position="216"/>
    </location>
</feature>
<evidence type="ECO:0000256" key="9">
    <source>
        <dbReference type="ARBA" id="ARBA00022516"/>
    </source>
</evidence>
<evidence type="ECO:0000256" key="5">
    <source>
        <dbReference type="ARBA" id="ARBA00010185"/>
    </source>
</evidence>
<feature type="transmembrane region" description="Helical" evidence="19">
    <location>
        <begin position="129"/>
        <end position="150"/>
    </location>
</feature>
<feature type="transmembrane region" description="Helical" evidence="19">
    <location>
        <begin position="73"/>
        <end position="95"/>
    </location>
</feature>
<dbReference type="GeneID" id="77331822"/>
<accession>A0ABP2YT38</accession>
<evidence type="ECO:0000256" key="8">
    <source>
        <dbReference type="ARBA" id="ARBA00022475"/>
    </source>
</evidence>
<evidence type="ECO:0000256" key="15">
    <source>
        <dbReference type="ARBA" id="ARBA00023136"/>
    </source>
</evidence>
<evidence type="ECO:0000256" key="7">
    <source>
        <dbReference type="ARBA" id="ARBA00019373"/>
    </source>
</evidence>
<dbReference type="PANTHER" id="PTHR46382">
    <property type="entry name" value="PHOSPHATIDATE CYTIDYLYLTRANSFERASE"/>
    <property type="match status" value="1"/>
</dbReference>
<evidence type="ECO:0000256" key="12">
    <source>
        <dbReference type="ARBA" id="ARBA00022695"/>
    </source>
</evidence>
<keyword evidence="12 18" id="KW-0548">Nucleotidyltransferase</keyword>
<evidence type="ECO:0000256" key="10">
    <source>
        <dbReference type="ARBA" id="ARBA00022679"/>
    </source>
</evidence>
<evidence type="ECO:0000256" key="16">
    <source>
        <dbReference type="ARBA" id="ARBA00023209"/>
    </source>
</evidence>
<evidence type="ECO:0000256" key="3">
    <source>
        <dbReference type="ARBA" id="ARBA00005119"/>
    </source>
</evidence>
<evidence type="ECO:0000256" key="4">
    <source>
        <dbReference type="ARBA" id="ARBA00005189"/>
    </source>
</evidence>
<dbReference type="EC" id="2.7.7.41" evidence="6 18"/>
<keyword evidence="10 18" id="KW-0808">Transferase</keyword>
<evidence type="ECO:0000256" key="2">
    <source>
        <dbReference type="ARBA" id="ARBA00004651"/>
    </source>
</evidence>
<protein>
    <recommendedName>
        <fullName evidence="7 18">Phosphatidate cytidylyltransferase</fullName>
        <ecNumber evidence="6 18">2.7.7.41</ecNumber>
    </recommendedName>
</protein>
<feature type="transmembrane region" description="Helical" evidence="19">
    <location>
        <begin position="49"/>
        <end position="67"/>
    </location>
</feature>
<keyword evidence="13 19" id="KW-1133">Transmembrane helix</keyword>
<evidence type="ECO:0000256" key="17">
    <source>
        <dbReference type="ARBA" id="ARBA00023264"/>
    </source>
</evidence>
<feature type="transmembrane region" description="Helical" evidence="19">
    <location>
        <begin position="102"/>
        <end position="123"/>
    </location>
</feature>
<comment type="subcellular location">
    <subcellularLocation>
        <location evidence="2">Cell membrane</location>
        <topology evidence="2">Multi-pass membrane protein</topology>
    </subcellularLocation>
</comment>
<feature type="transmembrane region" description="Helical" evidence="19">
    <location>
        <begin position="6"/>
        <end position="37"/>
    </location>
</feature>
<dbReference type="Pfam" id="PF01148">
    <property type="entry name" value="CTP_transf_1"/>
    <property type="match status" value="1"/>
</dbReference>
<dbReference type="RefSeq" id="WP_002480699.1">
    <property type="nucleotide sequence ID" value="NZ_AXDY01000006.1"/>
</dbReference>